<evidence type="ECO:0000256" key="2">
    <source>
        <dbReference type="ARBA" id="ARBA00023274"/>
    </source>
</evidence>
<dbReference type="GO" id="GO:0015935">
    <property type="term" value="C:small ribosomal subunit"/>
    <property type="evidence" value="ECO:0007669"/>
    <property type="project" value="InterPro"/>
</dbReference>
<dbReference type="Gene3D" id="3.40.50.10490">
    <property type="entry name" value="Glucose-6-phosphate isomerase like protein, domain 1"/>
    <property type="match status" value="1"/>
</dbReference>
<dbReference type="InterPro" id="IPR023591">
    <property type="entry name" value="Ribosomal_uS2_flav_dom_sf"/>
</dbReference>
<dbReference type="PANTHER" id="PTHR11489">
    <property type="entry name" value="40S RIBOSOMAL PROTEIN SA"/>
    <property type="match status" value="1"/>
</dbReference>
<dbReference type="GO" id="GO:0003735">
    <property type="term" value="F:structural constituent of ribosome"/>
    <property type="evidence" value="ECO:0007669"/>
    <property type="project" value="InterPro"/>
</dbReference>
<dbReference type="Proteomes" id="UP000527355">
    <property type="component" value="Unassembled WGS sequence"/>
</dbReference>
<dbReference type="GO" id="GO:0006412">
    <property type="term" value="P:translation"/>
    <property type="evidence" value="ECO:0007669"/>
    <property type="project" value="InterPro"/>
</dbReference>
<sequence>MFAAVGSLQIKEEGVLQFFATETHLGGTNFDFHIKRFTYKRKSDGIYINNLKRTFRRQPVPLLPLKTPLMTGSYPPGRPAIQLCGSYCCAKTTPIAGPVVPGSFQKQVQAAFQAPRPSWLLLLGGHQPLAEASFIACLP</sequence>
<dbReference type="VEuPathDB" id="HostDB:LOC118676148"/>
<accession>A0A7J8AMF9</accession>
<comment type="caution">
    <text evidence="3">The sequence shown here is derived from an EMBL/GenBank/DDBJ whole genome shotgun (WGS) entry which is preliminary data.</text>
</comment>
<keyword evidence="1" id="KW-0689">Ribosomal protein</keyword>
<protein>
    <submittedName>
        <fullName evidence="3">Uncharacterized protein</fullName>
    </submittedName>
</protein>
<evidence type="ECO:0000313" key="3">
    <source>
        <dbReference type="EMBL" id="KAF6387624.1"/>
    </source>
</evidence>
<keyword evidence="4" id="KW-1185">Reference proteome</keyword>
<gene>
    <name evidence="3" type="ORF">mMyoMyo1_008098</name>
</gene>
<dbReference type="EMBL" id="JABWUV010000001">
    <property type="protein sequence ID" value="KAF6387624.1"/>
    <property type="molecule type" value="Genomic_DNA"/>
</dbReference>
<dbReference type="SUPFAM" id="SSF52313">
    <property type="entry name" value="Ribosomal protein S2"/>
    <property type="match status" value="1"/>
</dbReference>
<evidence type="ECO:0000313" key="4">
    <source>
        <dbReference type="Proteomes" id="UP000527355"/>
    </source>
</evidence>
<organism evidence="3 4">
    <name type="scientific">Myotis myotis</name>
    <name type="common">Greater mouse-eared bat</name>
    <name type="synonym">Vespertilio myotis</name>
    <dbReference type="NCBI Taxonomy" id="51298"/>
    <lineage>
        <taxon>Eukaryota</taxon>
        <taxon>Metazoa</taxon>
        <taxon>Chordata</taxon>
        <taxon>Craniata</taxon>
        <taxon>Vertebrata</taxon>
        <taxon>Euteleostomi</taxon>
        <taxon>Mammalia</taxon>
        <taxon>Eutheria</taxon>
        <taxon>Laurasiatheria</taxon>
        <taxon>Chiroptera</taxon>
        <taxon>Yangochiroptera</taxon>
        <taxon>Vespertilionidae</taxon>
        <taxon>Myotis</taxon>
    </lineage>
</organism>
<dbReference type="InterPro" id="IPR018130">
    <property type="entry name" value="Ribosomal_uS2_CS"/>
</dbReference>
<reference evidence="3 4" key="1">
    <citation type="journal article" date="2020" name="Nature">
        <title>Six reference-quality genomes reveal evolution of bat adaptations.</title>
        <authorList>
            <person name="Jebb D."/>
            <person name="Huang Z."/>
            <person name="Pippel M."/>
            <person name="Hughes G.M."/>
            <person name="Lavrichenko K."/>
            <person name="Devanna P."/>
            <person name="Winkler S."/>
            <person name="Jermiin L.S."/>
            <person name="Skirmuntt E.C."/>
            <person name="Katzourakis A."/>
            <person name="Burkitt-Gray L."/>
            <person name="Ray D.A."/>
            <person name="Sullivan K.A.M."/>
            <person name="Roscito J.G."/>
            <person name="Kirilenko B.M."/>
            <person name="Davalos L.M."/>
            <person name="Corthals A.P."/>
            <person name="Power M.L."/>
            <person name="Jones G."/>
            <person name="Ransome R.D."/>
            <person name="Dechmann D.K.N."/>
            <person name="Locatelli A.G."/>
            <person name="Puechmaille S.J."/>
            <person name="Fedrigo O."/>
            <person name="Jarvis E.D."/>
            <person name="Hiller M."/>
            <person name="Vernes S.C."/>
            <person name="Myers E.W."/>
            <person name="Teeling E.C."/>
        </authorList>
    </citation>
    <scope>NUCLEOTIDE SEQUENCE [LARGE SCALE GENOMIC DNA]</scope>
    <source>
        <strain evidence="3">MMyoMyo1</strain>
        <tissue evidence="3">Flight muscle</tissue>
    </source>
</reference>
<keyword evidence="2" id="KW-0687">Ribonucleoprotein</keyword>
<name>A0A7J8AMF9_MYOMY</name>
<dbReference type="AlphaFoldDB" id="A0A7J8AMF9"/>
<evidence type="ECO:0000256" key="1">
    <source>
        <dbReference type="ARBA" id="ARBA00022980"/>
    </source>
</evidence>
<dbReference type="PROSITE" id="PS00962">
    <property type="entry name" value="RIBOSOMAL_S2_1"/>
    <property type="match status" value="1"/>
</dbReference>
<dbReference type="InterPro" id="IPR005707">
    <property type="entry name" value="Ribosomal_uS2_euk/arc"/>
</dbReference>
<proteinExistence type="predicted"/>